<gene>
    <name evidence="8" type="ORF">WA026_012894</name>
</gene>
<name>A0AAW1TMP9_9CUCU</name>
<keyword evidence="9" id="KW-1185">Reference proteome</keyword>
<dbReference type="AlphaFoldDB" id="A0AAW1TMP9"/>
<evidence type="ECO:0000256" key="6">
    <source>
        <dbReference type="SAM" id="MobiDB-lite"/>
    </source>
</evidence>
<evidence type="ECO:0000256" key="5">
    <source>
        <dbReference type="PROSITE-ProRule" id="PRU00042"/>
    </source>
</evidence>
<dbReference type="PROSITE" id="PS50157">
    <property type="entry name" value="ZINC_FINGER_C2H2_2"/>
    <property type="match status" value="4"/>
</dbReference>
<feature type="domain" description="C2H2-type" evidence="7">
    <location>
        <begin position="512"/>
        <end position="539"/>
    </location>
</feature>
<keyword evidence="3 5" id="KW-0863">Zinc-finger</keyword>
<dbReference type="SUPFAM" id="SSF57667">
    <property type="entry name" value="beta-beta-alpha zinc fingers"/>
    <property type="match status" value="2"/>
</dbReference>
<evidence type="ECO:0000259" key="7">
    <source>
        <dbReference type="PROSITE" id="PS50157"/>
    </source>
</evidence>
<dbReference type="GO" id="GO:0008270">
    <property type="term" value="F:zinc ion binding"/>
    <property type="evidence" value="ECO:0007669"/>
    <property type="project" value="UniProtKB-KW"/>
</dbReference>
<feature type="compositionally biased region" description="Polar residues" evidence="6">
    <location>
        <begin position="37"/>
        <end position="47"/>
    </location>
</feature>
<dbReference type="Gene3D" id="3.30.160.60">
    <property type="entry name" value="Classic Zinc Finger"/>
    <property type="match status" value="3"/>
</dbReference>
<evidence type="ECO:0000313" key="9">
    <source>
        <dbReference type="Proteomes" id="UP001431783"/>
    </source>
</evidence>
<feature type="domain" description="C2H2-type" evidence="7">
    <location>
        <begin position="481"/>
        <end position="506"/>
    </location>
</feature>
<dbReference type="FunFam" id="3.30.160.60:FF:000100">
    <property type="entry name" value="Zinc finger 45-like"/>
    <property type="match status" value="1"/>
</dbReference>
<dbReference type="GO" id="GO:0005634">
    <property type="term" value="C:nucleus"/>
    <property type="evidence" value="ECO:0007669"/>
    <property type="project" value="TreeGrafter"/>
</dbReference>
<protein>
    <recommendedName>
        <fullName evidence="7">C2H2-type domain-containing protein</fullName>
    </recommendedName>
</protein>
<organism evidence="8 9">
    <name type="scientific">Henosepilachna vigintioctopunctata</name>
    <dbReference type="NCBI Taxonomy" id="420089"/>
    <lineage>
        <taxon>Eukaryota</taxon>
        <taxon>Metazoa</taxon>
        <taxon>Ecdysozoa</taxon>
        <taxon>Arthropoda</taxon>
        <taxon>Hexapoda</taxon>
        <taxon>Insecta</taxon>
        <taxon>Pterygota</taxon>
        <taxon>Neoptera</taxon>
        <taxon>Endopterygota</taxon>
        <taxon>Coleoptera</taxon>
        <taxon>Polyphaga</taxon>
        <taxon>Cucujiformia</taxon>
        <taxon>Coccinelloidea</taxon>
        <taxon>Coccinellidae</taxon>
        <taxon>Epilachninae</taxon>
        <taxon>Epilachnini</taxon>
        <taxon>Henosepilachna</taxon>
    </lineage>
</organism>
<proteinExistence type="predicted"/>
<dbReference type="Proteomes" id="UP001431783">
    <property type="component" value="Unassembled WGS sequence"/>
</dbReference>
<dbReference type="InterPro" id="IPR013087">
    <property type="entry name" value="Znf_C2H2_type"/>
</dbReference>
<dbReference type="PROSITE" id="PS00028">
    <property type="entry name" value="ZINC_FINGER_C2H2_1"/>
    <property type="match status" value="5"/>
</dbReference>
<dbReference type="GO" id="GO:0000977">
    <property type="term" value="F:RNA polymerase II transcription regulatory region sequence-specific DNA binding"/>
    <property type="evidence" value="ECO:0007669"/>
    <property type="project" value="TreeGrafter"/>
</dbReference>
<keyword evidence="1" id="KW-0479">Metal-binding</keyword>
<feature type="region of interest" description="Disordered" evidence="6">
    <location>
        <begin position="37"/>
        <end position="59"/>
    </location>
</feature>
<reference evidence="8 9" key="1">
    <citation type="submission" date="2023-03" db="EMBL/GenBank/DDBJ databases">
        <title>Genome insight into feeding habits of ladybird beetles.</title>
        <authorList>
            <person name="Li H.-S."/>
            <person name="Huang Y.-H."/>
            <person name="Pang H."/>
        </authorList>
    </citation>
    <scope>NUCLEOTIDE SEQUENCE [LARGE SCALE GENOMIC DNA]</scope>
    <source>
        <strain evidence="8">SYSU_2023b</strain>
        <tissue evidence="8">Whole body</tissue>
    </source>
</reference>
<dbReference type="PANTHER" id="PTHR24379">
    <property type="entry name" value="KRAB AND ZINC FINGER DOMAIN-CONTAINING"/>
    <property type="match status" value="1"/>
</dbReference>
<accession>A0AAW1TMP9</accession>
<feature type="domain" description="C2H2-type" evidence="7">
    <location>
        <begin position="568"/>
        <end position="594"/>
    </location>
</feature>
<evidence type="ECO:0000256" key="4">
    <source>
        <dbReference type="ARBA" id="ARBA00022833"/>
    </source>
</evidence>
<feature type="domain" description="C2H2-type" evidence="7">
    <location>
        <begin position="540"/>
        <end position="567"/>
    </location>
</feature>
<keyword evidence="2" id="KW-0677">Repeat</keyword>
<dbReference type="Pfam" id="PF00096">
    <property type="entry name" value="zf-C2H2"/>
    <property type="match status" value="2"/>
</dbReference>
<evidence type="ECO:0000256" key="2">
    <source>
        <dbReference type="ARBA" id="ARBA00022737"/>
    </source>
</evidence>
<evidence type="ECO:0000256" key="1">
    <source>
        <dbReference type="ARBA" id="ARBA00022723"/>
    </source>
</evidence>
<dbReference type="PANTHER" id="PTHR24379:SF127">
    <property type="entry name" value="BLOODY FINGERS-RELATED"/>
    <property type="match status" value="1"/>
</dbReference>
<keyword evidence="4" id="KW-0862">Zinc</keyword>
<evidence type="ECO:0000256" key="3">
    <source>
        <dbReference type="ARBA" id="ARBA00022771"/>
    </source>
</evidence>
<dbReference type="EMBL" id="JARQZJ010000006">
    <property type="protein sequence ID" value="KAK9871523.1"/>
    <property type="molecule type" value="Genomic_DNA"/>
</dbReference>
<dbReference type="SMART" id="SM00355">
    <property type="entry name" value="ZnF_C2H2"/>
    <property type="match status" value="6"/>
</dbReference>
<dbReference type="InterPro" id="IPR036236">
    <property type="entry name" value="Znf_C2H2_sf"/>
</dbReference>
<dbReference type="GO" id="GO:0000981">
    <property type="term" value="F:DNA-binding transcription factor activity, RNA polymerase II-specific"/>
    <property type="evidence" value="ECO:0007669"/>
    <property type="project" value="TreeGrafter"/>
</dbReference>
<comment type="caution">
    <text evidence="8">The sequence shown here is derived from an EMBL/GenBank/DDBJ whole genome shotgun (WGS) entry which is preliminary data.</text>
</comment>
<sequence>MDSQNSYYSYPEKFIFHQTNSPSVNCFLPSQTISNDPYFPSTDNSQTGHGGKEDKRRPYIHSNEYGYRINPRQAGQVGKEDKISRTIANECNVYWPDNSFRSNNLITPKFEENNLASRETFMFKSYGGDRNKNNKQNYNHYNSYNSNINFDYNVGGENKTGETPLFDEITLNKYNTVKDNRTHMNQICPYHNYGNSYCGNTNNCITEQSIQSSKDLREQKCELTNNSNYSEYCDDYSGLGNYFGFTGTPNISELDITDQQTQGSNGGSDIIVEESEDERYSAVQYNEHICNRCVVCNLILAPHGVQFYYVTSNSPVTMTSQRPVLFFLRNLIRNTKIKDTYICCECLVLLNTIDHFQSQLDNYKNEFRHKLLRANNNIKRITLKPSKILSSYQCKYCKKMLYFKNYCYHHIMKHKRRNILCEKCGILCKSGKMFYRHICLFSKISKPSVMQALTCVNCNKIFRTKVQLKEHHNYCLGILPYICKIPNCGKKFATFTRMKNHGKLKHDKKFIAICSICNIGFIKISDYKSHKVIHSNDKKFQCQKCGRSYKTVSNLNFHLKSHQQSLPYSCNICQKGFMRKEYLETHMNNHKEPD</sequence>
<evidence type="ECO:0000313" key="8">
    <source>
        <dbReference type="EMBL" id="KAK9871523.1"/>
    </source>
</evidence>